<dbReference type="AlphaFoldDB" id="A0A418SDI6"/>
<dbReference type="Proteomes" id="UP000283786">
    <property type="component" value="Chromosome"/>
</dbReference>
<evidence type="ECO:0000256" key="2">
    <source>
        <dbReference type="ARBA" id="ARBA00022692"/>
    </source>
</evidence>
<organism evidence="6 7">
    <name type="scientific">Pseudooceanicola algae</name>
    <dbReference type="NCBI Taxonomy" id="1537215"/>
    <lineage>
        <taxon>Bacteria</taxon>
        <taxon>Pseudomonadati</taxon>
        <taxon>Pseudomonadota</taxon>
        <taxon>Alphaproteobacteria</taxon>
        <taxon>Rhodobacterales</taxon>
        <taxon>Paracoccaceae</taxon>
        <taxon>Pseudooceanicola</taxon>
    </lineage>
</organism>
<dbReference type="KEGG" id="palw:PSAL_006460"/>
<keyword evidence="7" id="KW-1185">Reference proteome</keyword>
<dbReference type="OrthoDB" id="7270324at2"/>
<feature type="domain" description="RDD" evidence="5">
    <location>
        <begin position="22"/>
        <end position="138"/>
    </location>
</feature>
<evidence type="ECO:0000256" key="3">
    <source>
        <dbReference type="ARBA" id="ARBA00022989"/>
    </source>
</evidence>
<evidence type="ECO:0000313" key="6">
    <source>
        <dbReference type="EMBL" id="QPM89427.1"/>
    </source>
</evidence>
<comment type="subcellular location">
    <subcellularLocation>
        <location evidence="1">Membrane</location>
        <topology evidence="1">Multi-pass membrane protein</topology>
    </subcellularLocation>
</comment>
<evidence type="ECO:0000256" key="4">
    <source>
        <dbReference type="ARBA" id="ARBA00023136"/>
    </source>
</evidence>
<keyword evidence="4" id="KW-0472">Membrane</keyword>
<sequence>MTALSDALPDPDTRPDFYTSVTTKRALAWLVDVVILSTLSVIAVVLTAFIGAFFFPLLYLVISFLYRVTTIANGSATWGMRLFSIELLSGEGRKLTGTEALLHTLGYLVSWALAPLQLVSVILMLGSARGQGLSDHLLNTTAVNRPLR</sequence>
<proteinExistence type="predicted"/>
<protein>
    <recommendedName>
        <fullName evidence="5">RDD domain-containing protein</fullName>
    </recommendedName>
</protein>
<dbReference type="EMBL" id="CP060436">
    <property type="protein sequence ID" value="QPM89427.1"/>
    <property type="molecule type" value="Genomic_DNA"/>
</dbReference>
<dbReference type="RefSeq" id="WP_119839864.1">
    <property type="nucleotide sequence ID" value="NZ_CP060436.1"/>
</dbReference>
<accession>A0A418SDI6</accession>
<dbReference type="GO" id="GO:0016020">
    <property type="term" value="C:membrane"/>
    <property type="evidence" value="ECO:0007669"/>
    <property type="project" value="UniProtKB-SubCell"/>
</dbReference>
<keyword evidence="3" id="KW-1133">Transmembrane helix</keyword>
<dbReference type="Pfam" id="PF06271">
    <property type="entry name" value="RDD"/>
    <property type="match status" value="1"/>
</dbReference>
<reference evidence="6 7" key="1">
    <citation type="submission" date="2020-08" db="EMBL/GenBank/DDBJ databases">
        <title>Genome sequence of Rhodobacteraceae bacterium Lw-13e.</title>
        <authorList>
            <person name="Poehlein A."/>
            <person name="Wolter L."/>
            <person name="Daniel R."/>
            <person name="Brinkhoff T."/>
        </authorList>
    </citation>
    <scope>NUCLEOTIDE SEQUENCE [LARGE SCALE GENOMIC DNA]</scope>
    <source>
        <strain evidence="6 7">Lw-13e</strain>
    </source>
</reference>
<keyword evidence="2" id="KW-0812">Transmembrane</keyword>
<name>A0A418SDI6_9RHOB</name>
<gene>
    <name evidence="6" type="ORF">PSAL_006460</name>
</gene>
<evidence type="ECO:0000313" key="7">
    <source>
        <dbReference type="Proteomes" id="UP000283786"/>
    </source>
</evidence>
<evidence type="ECO:0000259" key="5">
    <source>
        <dbReference type="Pfam" id="PF06271"/>
    </source>
</evidence>
<evidence type="ECO:0000256" key="1">
    <source>
        <dbReference type="ARBA" id="ARBA00004141"/>
    </source>
</evidence>
<dbReference type="InterPro" id="IPR010432">
    <property type="entry name" value="RDD"/>
</dbReference>